<reference evidence="2 3" key="1">
    <citation type="submission" date="2015-12" db="EMBL/GenBank/DDBJ databases">
        <title>The genome of Folsomia candida.</title>
        <authorList>
            <person name="Faddeeva A."/>
            <person name="Derks M.F."/>
            <person name="Anvar Y."/>
            <person name="Smit S."/>
            <person name="Van Straalen N."/>
            <person name="Roelofs D."/>
        </authorList>
    </citation>
    <scope>NUCLEOTIDE SEQUENCE [LARGE SCALE GENOMIC DNA]</scope>
    <source>
        <strain evidence="2 3">VU population</strain>
        <tissue evidence="2">Whole body</tissue>
    </source>
</reference>
<evidence type="ECO:0000313" key="3">
    <source>
        <dbReference type="Proteomes" id="UP000198287"/>
    </source>
</evidence>
<evidence type="ECO:0000256" key="1">
    <source>
        <dbReference type="SAM" id="MobiDB-lite"/>
    </source>
</evidence>
<feature type="compositionally biased region" description="Acidic residues" evidence="1">
    <location>
        <begin position="121"/>
        <end position="145"/>
    </location>
</feature>
<sequence length="145" mass="17259">MSRDVDFNCPFFQDEYAKKYPALKFPSCTESGHEFYPKLEKVVMGGTRQTERVMPKYLAIIFPGQYWRKRLPMPEFGFPSVRHLELEKYDYDVEEWDLATFRRIVNYFPNLYNADTSDIATEYDDDDDSEDTSEEEFFSESDSDE</sequence>
<proteinExistence type="predicted"/>
<name>A0A226D7J6_FOLCA</name>
<dbReference type="AlphaFoldDB" id="A0A226D7J6"/>
<gene>
    <name evidence="2" type="ORF">Fcan01_24373</name>
</gene>
<accession>A0A226D7J6</accession>
<dbReference type="Proteomes" id="UP000198287">
    <property type="component" value="Unassembled WGS sequence"/>
</dbReference>
<evidence type="ECO:0000313" key="2">
    <source>
        <dbReference type="EMBL" id="OXA40848.1"/>
    </source>
</evidence>
<feature type="region of interest" description="Disordered" evidence="1">
    <location>
        <begin position="119"/>
        <end position="145"/>
    </location>
</feature>
<organism evidence="2 3">
    <name type="scientific">Folsomia candida</name>
    <name type="common">Springtail</name>
    <dbReference type="NCBI Taxonomy" id="158441"/>
    <lineage>
        <taxon>Eukaryota</taxon>
        <taxon>Metazoa</taxon>
        <taxon>Ecdysozoa</taxon>
        <taxon>Arthropoda</taxon>
        <taxon>Hexapoda</taxon>
        <taxon>Collembola</taxon>
        <taxon>Entomobryomorpha</taxon>
        <taxon>Isotomoidea</taxon>
        <taxon>Isotomidae</taxon>
        <taxon>Proisotominae</taxon>
        <taxon>Folsomia</taxon>
    </lineage>
</organism>
<comment type="caution">
    <text evidence="2">The sequence shown here is derived from an EMBL/GenBank/DDBJ whole genome shotgun (WGS) entry which is preliminary data.</text>
</comment>
<protein>
    <submittedName>
        <fullName evidence="2">Uncharacterized protein</fullName>
    </submittedName>
</protein>
<dbReference type="EMBL" id="LNIX01000031">
    <property type="protein sequence ID" value="OXA40848.1"/>
    <property type="molecule type" value="Genomic_DNA"/>
</dbReference>
<keyword evidence="3" id="KW-1185">Reference proteome</keyword>